<feature type="domain" description="Tyr recombinase" evidence="2">
    <location>
        <begin position="113"/>
        <end position="340"/>
    </location>
</feature>
<name>A0A225D5M1_9BACT</name>
<dbReference type="Pfam" id="PF00589">
    <property type="entry name" value="Phage_integrase"/>
    <property type="match status" value="1"/>
</dbReference>
<dbReference type="PANTHER" id="PTHR30349:SF64">
    <property type="entry name" value="PROPHAGE INTEGRASE INTD-RELATED"/>
    <property type="match status" value="1"/>
</dbReference>
<evidence type="ECO:0000313" key="3">
    <source>
        <dbReference type="EMBL" id="OWK34934.1"/>
    </source>
</evidence>
<dbReference type="GO" id="GO:0015074">
    <property type="term" value="P:DNA integration"/>
    <property type="evidence" value="ECO:0007669"/>
    <property type="project" value="InterPro"/>
</dbReference>
<dbReference type="AlphaFoldDB" id="A0A225D5M1"/>
<comment type="caution">
    <text evidence="3">The sequence shown here is derived from an EMBL/GenBank/DDBJ whole genome shotgun (WGS) entry which is preliminary data.</text>
</comment>
<dbReference type="InterPro" id="IPR013762">
    <property type="entry name" value="Integrase-like_cat_sf"/>
</dbReference>
<reference evidence="4" key="1">
    <citation type="submission" date="2017-06" db="EMBL/GenBank/DDBJ databases">
        <title>Genome analysis of Fimbriiglobus ruber SP5, the first member of the order Planctomycetales with confirmed chitinolytic capability.</title>
        <authorList>
            <person name="Ravin N.V."/>
            <person name="Rakitin A.L."/>
            <person name="Ivanova A.A."/>
            <person name="Beletsky A.V."/>
            <person name="Kulichevskaya I.S."/>
            <person name="Mardanov A.V."/>
            <person name="Dedysh S.N."/>
        </authorList>
    </citation>
    <scope>NUCLEOTIDE SEQUENCE [LARGE SCALE GENOMIC DNA]</scope>
    <source>
        <strain evidence="4">SP5</strain>
    </source>
</reference>
<dbReference type="CDD" id="cd00397">
    <property type="entry name" value="DNA_BRE_C"/>
    <property type="match status" value="1"/>
</dbReference>
<keyword evidence="4" id="KW-1185">Reference proteome</keyword>
<dbReference type="InterPro" id="IPR002104">
    <property type="entry name" value="Integrase_catalytic"/>
</dbReference>
<dbReference type="GO" id="GO:0003677">
    <property type="term" value="F:DNA binding"/>
    <property type="evidence" value="ECO:0007669"/>
    <property type="project" value="InterPro"/>
</dbReference>
<evidence type="ECO:0000313" key="4">
    <source>
        <dbReference type="Proteomes" id="UP000214646"/>
    </source>
</evidence>
<sequence length="343" mass="38858">MADLCSDYLKSKACPTEPNQLARVDRAIDLLLEVHLTTAVKDFGPVALEAWQDRLCVTVDDDGRKRWSRGYICDLVDVVRRIWKWGVRTQRVEPDKLIALKAVPRPAYGVARETPPRQPADLEDVRKTLPHLRTPVRAAVSLQLLVGARPSEMLQLRPVDVHRVGKVRIDGVGVFDVDAEKVWVYVPEKHKGKSRRKVRVIHFGPKAQEILRPFLERDPEAFCFSPQEAQAERREIARAARVEAKGNRGGSRKKKTEVSTVEPGERYFRQSYTQAVERACKKACVPKWTPYQLRHLRAEQIDEVFGPYMAAEVLGHGDLKTIETYAKKAGATKRAAKVARETG</sequence>
<dbReference type="Gene3D" id="1.10.443.10">
    <property type="entry name" value="Intergrase catalytic core"/>
    <property type="match status" value="1"/>
</dbReference>
<keyword evidence="1" id="KW-0233">DNA recombination</keyword>
<proteinExistence type="predicted"/>
<organism evidence="3 4">
    <name type="scientific">Fimbriiglobus ruber</name>
    <dbReference type="NCBI Taxonomy" id="1908690"/>
    <lineage>
        <taxon>Bacteria</taxon>
        <taxon>Pseudomonadati</taxon>
        <taxon>Planctomycetota</taxon>
        <taxon>Planctomycetia</taxon>
        <taxon>Gemmatales</taxon>
        <taxon>Gemmataceae</taxon>
        <taxon>Fimbriiglobus</taxon>
    </lineage>
</organism>
<dbReference type="SUPFAM" id="SSF56349">
    <property type="entry name" value="DNA breaking-rejoining enzymes"/>
    <property type="match status" value="1"/>
</dbReference>
<accession>A0A225D5M1</accession>
<dbReference type="InterPro" id="IPR011010">
    <property type="entry name" value="DNA_brk_join_enz"/>
</dbReference>
<gene>
    <name evidence="3" type="ORF">FRUB_09776</name>
</gene>
<dbReference type="PANTHER" id="PTHR30349">
    <property type="entry name" value="PHAGE INTEGRASE-RELATED"/>
    <property type="match status" value="1"/>
</dbReference>
<dbReference type="PROSITE" id="PS51898">
    <property type="entry name" value="TYR_RECOMBINASE"/>
    <property type="match status" value="1"/>
</dbReference>
<dbReference type="EMBL" id="NIDE01000019">
    <property type="protein sequence ID" value="OWK34934.1"/>
    <property type="molecule type" value="Genomic_DNA"/>
</dbReference>
<protein>
    <submittedName>
        <fullName evidence="3">Phage integrase</fullName>
    </submittedName>
</protein>
<dbReference type="GO" id="GO:0006310">
    <property type="term" value="P:DNA recombination"/>
    <property type="evidence" value="ECO:0007669"/>
    <property type="project" value="UniProtKB-KW"/>
</dbReference>
<dbReference type="InterPro" id="IPR050090">
    <property type="entry name" value="Tyrosine_recombinase_XerCD"/>
</dbReference>
<evidence type="ECO:0000256" key="1">
    <source>
        <dbReference type="ARBA" id="ARBA00023172"/>
    </source>
</evidence>
<evidence type="ECO:0000259" key="2">
    <source>
        <dbReference type="PROSITE" id="PS51898"/>
    </source>
</evidence>
<dbReference type="Proteomes" id="UP000214646">
    <property type="component" value="Unassembled WGS sequence"/>
</dbReference>